<reference evidence="2 3" key="1">
    <citation type="journal article" date="2018" name="New Phytol.">
        <title>Comparative genomics and transcriptomics depict ericoid mycorrhizal fungi as versatile saprotrophs and plant mutualists.</title>
        <authorList>
            <person name="Martino E."/>
            <person name="Morin E."/>
            <person name="Grelet G.A."/>
            <person name="Kuo A."/>
            <person name="Kohler A."/>
            <person name="Daghino S."/>
            <person name="Barry K.W."/>
            <person name="Cichocki N."/>
            <person name="Clum A."/>
            <person name="Dockter R.B."/>
            <person name="Hainaut M."/>
            <person name="Kuo R.C."/>
            <person name="LaButti K."/>
            <person name="Lindahl B.D."/>
            <person name="Lindquist E.A."/>
            <person name="Lipzen A."/>
            <person name="Khouja H.R."/>
            <person name="Magnuson J."/>
            <person name="Murat C."/>
            <person name="Ohm R.A."/>
            <person name="Singer S.W."/>
            <person name="Spatafora J.W."/>
            <person name="Wang M."/>
            <person name="Veneault-Fourrey C."/>
            <person name="Henrissat B."/>
            <person name="Grigoriev I.V."/>
            <person name="Martin F.M."/>
            <person name="Perotto S."/>
        </authorList>
    </citation>
    <scope>NUCLEOTIDE SEQUENCE [LARGE SCALE GENOMIC DNA]</scope>
    <source>
        <strain evidence="2 3">ATCC 22711</strain>
    </source>
</reference>
<dbReference type="AlphaFoldDB" id="A0A2T3BB14"/>
<keyword evidence="3" id="KW-1185">Reference proteome</keyword>
<gene>
    <name evidence="2" type="ORF">M430DRAFT_39561</name>
</gene>
<sequence>MPKQAGIHKQSILEPVPMSRDALSRVRMRGEEVTSTKTKTEDEEKEEATSPCSAKADQKRCKEDADAGWRATDPGWGPLLTARLVLSCLCGPVDARRSSALCHCSSRDHHAAICQRNATCTASIRLNASPEEVRAPESGPEGCVSSIKTRMRASPSPLSCGVPSDPELTVPCEDGNPKKKVLEPTFLMPQANTGAAVGISEA</sequence>
<dbReference type="RefSeq" id="XP_024724079.1">
    <property type="nucleotide sequence ID" value="XM_024867324.1"/>
</dbReference>
<dbReference type="GeneID" id="36575405"/>
<proteinExistence type="predicted"/>
<feature type="region of interest" description="Disordered" evidence="1">
    <location>
        <begin position="1"/>
        <end position="57"/>
    </location>
</feature>
<dbReference type="Proteomes" id="UP000241818">
    <property type="component" value="Unassembled WGS sequence"/>
</dbReference>
<feature type="compositionally biased region" description="Basic and acidic residues" evidence="1">
    <location>
        <begin position="22"/>
        <end position="42"/>
    </location>
</feature>
<organism evidence="2 3">
    <name type="scientific">Amorphotheca resinae ATCC 22711</name>
    <dbReference type="NCBI Taxonomy" id="857342"/>
    <lineage>
        <taxon>Eukaryota</taxon>
        <taxon>Fungi</taxon>
        <taxon>Dikarya</taxon>
        <taxon>Ascomycota</taxon>
        <taxon>Pezizomycotina</taxon>
        <taxon>Leotiomycetes</taxon>
        <taxon>Helotiales</taxon>
        <taxon>Amorphothecaceae</taxon>
        <taxon>Amorphotheca</taxon>
    </lineage>
</organism>
<name>A0A2T3BB14_AMORE</name>
<dbReference type="InParanoid" id="A0A2T3BB14"/>
<evidence type="ECO:0000256" key="1">
    <source>
        <dbReference type="SAM" id="MobiDB-lite"/>
    </source>
</evidence>
<evidence type="ECO:0000313" key="3">
    <source>
        <dbReference type="Proteomes" id="UP000241818"/>
    </source>
</evidence>
<accession>A0A2T3BB14</accession>
<protein>
    <submittedName>
        <fullName evidence="2">Uncharacterized protein</fullName>
    </submittedName>
</protein>
<dbReference type="EMBL" id="KZ679007">
    <property type="protein sequence ID" value="PSS25480.1"/>
    <property type="molecule type" value="Genomic_DNA"/>
</dbReference>
<evidence type="ECO:0000313" key="2">
    <source>
        <dbReference type="EMBL" id="PSS25480.1"/>
    </source>
</evidence>